<comment type="caution">
    <text evidence="1">The sequence shown here is derived from an EMBL/GenBank/DDBJ whole genome shotgun (WGS) entry which is preliminary data.</text>
</comment>
<evidence type="ECO:0000313" key="2">
    <source>
        <dbReference type="Proteomes" id="UP000263517"/>
    </source>
</evidence>
<protein>
    <submittedName>
        <fullName evidence="1">Uncharacterized protein</fullName>
    </submittedName>
</protein>
<reference evidence="1 2" key="1">
    <citation type="journal article" date="2018" name="Nat. Biotechnol.">
        <title>A standardized bacterial taxonomy based on genome phylogeny substantially revises the tree of life.</title>
        <authorList>
            <person name="Parks D.H."/>
            <person name="Chuvochina M."/>
            <person name="Waite D.W."/>
            <person name="Rinke C."/>
            <person name="Skarshewski A."/>
            <person name="Chaumeil P.A."/>
            <person name="Hugenholtz P."/>
        </authorList>
    </citation>
    <scope>NUCLEOTIDE SEQUENCE [LARGE SCALE GENOMIC DNA]</scope>
    <source>
        <strain evidence="1">UBA11978</strain>
    </source>
</reference>
<name>A0A350P9C6_9ALTE</name>
<dbReference type="EMBL" id="DNAN01000677">
    <property type="protein sequence ID" value="HAW77893.1"/>
    <property type="molecule type" value="Genomic_DNA"/>
</dbReference>
<accession>A0A350P9C6</accession>
<gene>
    <name evidence="1" type="ORF">DCW74_19425</name>
</gene>
<proteinExistence type="predicted"/>
<evidence type="ECO:0000313" key="1">
    <source>
        <dbReference type="EMBL" id="HAW77893.1"/>
    </source>
</evidence>
<organism evidence="1 2">
    <name type="scientific">Alteromonas australica</name>
    <dbReference type="NCBI Taxonomy" id="589873"/>
    <lineage>
        <taxon>Bacteria</taxon>
        <taxon>Pseudomonadati</taxon>
        <taxon>Pseudomonadota</taxon>
        <taxon>Gammaproteobacteria</taxon>
        <taxon>Alteromonadales</taxon>
        <taxon>Alteromonadaceae</taxon>
        <taxon>Alteromonas/Salinimonas group</taxon>
        <taxon>Alteromonas</taxon>
    </lineage>
</organism>
<dbReference type="Proteomes" id="UP000263517">
    <property type="component" value="Unassembled WGS sequence"/>
</dbReference>
<dbReference type="AlphaFoldDB" id="A0A350P9C6"/>
<sequence length="178" mass="20197">MGRKVKETDVAVVNLDNDGKDITSIKLDGLYYPVVMTDKKIYIGNAGFGTALLAYNQGRSVKKQHAKPSDYKSEENTKEQNNTKVRTVRLWTEGQMISRPDICFRETWVITDPNGFYAHSYLNGQSKDIDGVIRYTPALDIAQRFNTYEDATQAVKVLNTNVKVGHKLKRFYLPQGNN</sequence>